<evidence type="ECO:0000313" key="2">
    <source>
        <dbReference type="EMBL" id="KXG76177.1"/>
    </source>
</evidence>
<proteinExistence type="predicted"/>
<feature type="transmembrane region" description="Helical" evidence="1">
    <location>
        <begin position="55"/>
        <end position="74"/>
    </location>
</feature>
<sequence length="85" mass="9713">MLCKENEHAKGNEYPFLGIKCLLLARTMERYHGQWDLNGIAKHNDLSKDLPGDKFLFIPWVCLLGIKIALTACMKTFSKKGRLFA</sequence>
<dbReference type="Proteomes" id="UP000070456">
    <property type="component" value="Unassembled WGS sequence"/>
</dbReference>
<dbReference type="AlphaFoldDB" id="A0A140L6K2"/>
<dbReference type="STRING" id="520762.AN619_11340"/>
<organism evidence="2 3">
    <name type="scientific">Thermotalea metallivorans</name>
    <dbReference type="NCBI Taxonomy" id="520762"/>
    <lineage>
        <taxon>Bacteria</taxon>
        <taxon>Bacillati</taxon>
        <taxon>Bacillota</taxon>
        <taxon>Clostridia</taxon>
        <taxon>Peptostreptococcales</taxon>
        <taxon>Thermotaleaceae</taxon>
        <taxon>Thermotalea</taxon>
    </lineage>
</organism>
<dbReference type="EMBL" id="LOEE01000028">
    <property type="protein sequence ID" value="KXG76177.1"/>
    <property type="molecule type" value="Genomic_DNA"/>
</dbReference>
<keyword evidence="1" id="KW-0472">Membrane</keyword>
<keyword evidence="1" id="KW-1133">Transmembrane helix</keyword>
<keyword evidence="3" id="KW-1185">Reference proteome</keyword>
<comment type="caution">
    <text evidence="2">The sequence shown here is derived from an EMBL/GenBank/DDBJ whole genome shotgun (WGS) entry which is preliminary data.</text>
</comment>
<accession>A0A140L6K2</accession>
<reference evidence="2 3" key="1">
    <citation type="submission" date="2015-12" db="EMBL/GenBank/DDBJ databases">
        <title>Draft genome sequence of the thermoanaerobe Thermotalea metallivorans, an isolate from the runoff channel of the Great Artesian Basin, Australia.</title>
        <authorList>
            <person name="Patel B.K."/>
        </authorList>
    </citation>
    <scope>NUCLEOTIDE SEQUENCE [LARGE SCALE GENOMIC DNA]</scope>
    <source>
        <strain evidence="2 3">B2-1</strain>
    </source>
</reference>
<evidence type="ECO:0000313" key="3">
    <source>
        <dbReference type="Proteomes" id="UP000070456"/>
    </source>
</evidence>
<evidence type="ECO:0000256" key="1">
    <source>
        <dbReference type="SAM" id="Phobius"/>
    </source>
</evidence>
<keyword evidence="1" id="KW-0812">Transmembrane</keyword>
<name>A0A140L6K2_9FIRM</name>
<gene>
    <name evidence="2" type="ORF">AN619_11340</name>
</gene>
<protein>
    <submittedName>
        <fullName evidence="2">Uncharacterized protein</fullName>
    </submittedName>
</protein>